<dbReference type="GO" id="GO:0005975">
    <property type="term" value="P:carbohydrate metabolic process"/>
    <property type="evidence" value="ECO:0007669"/>
    <property type="project" value="TreeGrafter"/>
</dbReference>
<reference evidence="2" key="3">
    <citation type="submission" date="2015-06" db="UniProtKB">
        <authorList>
            <consortium name="EnsemblMetazoa"/>
        </authorList>
    </citation>
    <scope>IDENTIFICATION</scope>
</reference>
<dbReference type="EnsemblMetazoa" id="CapteT211889">
    <property type="protein sequence ID" value="CapteP211889"/>
    <property type="gene ID" value="CapteG211889"/>
</dbReference>
<name>R7U0J7_CAPTE</name>
<dbReference type="EMBL" id="AMQN01010063">
    <property type="status" value="NOT_ANNOTATED_CDS"/>
    <property type="molecule type" value="Genomic_DNA"/>
</dbReference>
<dbReference type="HOGENOM" id="CLU_078343_0_0_1"/>
<evidence type="ECO:0000313" key="1">
    <source>
        <dbReference type="EMBL" id="ELT99362.1"/>
    </source>
</evidence>
<proteinExistence type="predicted"/>
<organism evidence="1">
    <name type="scientific">Capitella teleta</name>
    <name type="common">Polychaete worm</name>
    <dbReference type="NCBI Taxonomy" id="283909"/>
    <lineage>
        <taxon>Eukaryota</taxon>
        <taxon>Metazoa</taxon>
        <taxon>Spiralia</taxon>
        <taxon>Lophotrochozoa</taxon>
        <taxon>Annelida</taxon>
        <taxon>Polychaeta</taxon>
        <taxon>Sedentaria</taxon>
        <taxon>Scolecida</taxon>
        <taxon>Capitellidae</taxon>
        <taxon>Capitella</taxon>
    </lineage>
</organism>
<gene>
    <name evidence="1" type="ORF">CAPTEDRAFT_211889</name>
</gene>
<reference evidence="1 3" key="2">
    <citation type="journal article" date="2013" name="Nature">
        <title>Insights into bilaterian evolution from three spiralian genomes.</title>
        <authorList>
            <person name="Simakov O."/>
            <person name="Marletaz F."/>
            <person name="Cho S.J."/>
            <person name="Edsinger-Gonzales E."/>
            <person name="Havlak P."/>
            <person name="Hellsten U."/>
            <person name="Kuo D.H."/>
            <person name="Larsson T."/>
            <person name="Lv J."/>
            <person name="Arendt D."/>
            <person name="Savage R."/>
            <person name="Osoegawa K."/>
            <person name="de Jong P."/>
            <person name="Grimwood J."/>
            <person name="Chapman J.A."/>
            <person name="Shapiro H."/>
            <person name="Aerts A."/>
            <person name="Otillar R.P."/>
            <person name="Terry A.Y."/>
            <person name="Boore J.L."/>
            <person name="Grigoriev I.V."/>
            <person name="Lindberg D.R."/>
            <person name="Seaver E.C."/>
            <person name="Weisblat D.A."/>
            <person name="Putnam N.H."/>
            <person name="Rokhsar D.S."/>
        </authorList>
    </citation>
    <scope>NUCLEOTIDE SEQUENCE</scope>
    <source>
        <strain evidence="1 3">I ESC-2004</strain>
    </source>
</reference>
<dbReference type="AlphaFoldDB" id="R7U0J7"/>
<dbReference type="PANTHER" id="PTHR22901:SF0">
    <property type="entry name" value="SIALATE O-ACETYLESTERASE"/>
    <property type="match status" value="1"/>
</dbReference>
<dbReference type="OrthoDB" id="42638at2759"/>
<dbReference type="PANTHER" id="PTHR22901">
    <property type="entry name" value="SIALATE O-ACETYLESTERASE"/>
    <property type="match status" value="1"/>
</dbReference>
<evidence type="ECO:0000313" key="2">
    <source>
        <dbReference type="EnsemblMetazoa" id="CapteP211889"/>
    </source>
</evidence>
<keyword evidence="3" id="KW-1185">Reference proteome</keyword>
<evidence type="ECO:0000313" key="3">
    <source>
        <dbReference type="Proteomes" id="UP000014760"/>
    </source>
</evidence>
<dbReference type="EMBL" id="KB306940">
    <property type="protein sequence ID" value="ELT99362.1"/>
    <property type="molecule type" value="Genomic_DNA"/>
</dbReference>
<dbReference type="Proteomes" id="UP000014760">
    <property type="component" value="Unassembled WGS sequence"/>
</dbReference>
<dbReference type="InterPro" id="IPR039329">
    <property type="entry name" value="SIAE"/>
</dbReference>
<reference evidence="3" key="1">
    <citation type="submission" date="2012-12" db="EMBL/GenBank/DDBJ databases">
        <authorList>
            <person name="Hellsten U."/>
            <person name="Grimwood J."/>
            <person name="Chapman J.A."/>
            <person name="Shapiro H."/>
            <person name="Aerts A."/>
            <person name="Otillar R.P."/>
            <person name="Terry A.Y."/>
            <person name="Boore J.L."/>
            <person name="Simakov O."/>
            <person name="Marletaz F."/>
            <person name="Cho S.-J."/>
            <person name="Edsinger-Gonzales E."/>
            <person name="Havlak P."/>
            <person name="Kuo D.-H."/>
            <person name="Larsson T."/>
            <person name="Lv J."/>
            <person name="Arendt D."/>
            <person name="Savage R."/>
            <person name="Osoegawa K."/>
            <person name="de Jong P."/>
            <person name="Lindberg D.R."/>
            <person name="Seaver E.C."/>
            <person name="Weisblat D.A."/>
            <person name="Putnam N.H."/>
            <person name="Grigoriev I.V."/>
            <person name="Rokhsar D.S."/>
        </authorList>
    </citation>
    <scope>NUCLEOTIDE SEQUENCE</scope>
    <source>
        <strain evidence="3">I ESC-2004</strain>
    </source>
</reference>
<protein>
    <submittedName>
        <fullName evidence="1 2">Uncharacterized protein</fullName>
    </submittedName>
</protein>
<accession>R7U0J7</accession>
<dbReference type="GO" id="GO:0001681">
    <property type="term" value="F:sialate O-acetylesterase activity"/>
    <property type="evidence" value="ECO:0007669"/>
    <property type="project" value="InterPro"/>
</dbReference>
<dbReference type="OMA" id="FEICCAS"/>
<sequence>MVRGWRMNWFQKTNEQTALLFPFGQVQLAPPVDNNDGFYKVRWYQTHEYGFTPNSELNNIFMAVAMDLPGSSTNPPYKRQIADRLSLAAFQVAYLDQSEGRFQGPFPASISRMDSILTIEYDLGTLEVRSTDNGNFELCCSADEGTICEENEWTTTTIIASEGNSVALLIPCSDYVTGLRYAWSDIPCSLELCAVYSSENSLPAPPFVLNENFPNGATVNV</sequence>